<feature type="region of interest" description="Disordered" evidence="1">
    <location>
        <begin position="32"/>
        <end position="67"/>
    </location>
</feature>
<evidence type="ECO:0000313" key="2">
    <source>
        <dbReference type="EMBL" id="KAH0816862.1"/>
    </source>
</evidence>
<sequence>MSGSMEAILSGDLFTKSSWKNKIPSATRSLFRVSSCSSDAPTPERDSPIHTLNPDSLNNDNKSHPKCQEKYHNEPQIFADGICKMQVVPEHNSQLAGLMKTHGAPSGSRYECTGVVYGGGMCAT</sequence>
<accession>A0A8J6LEH9</accession>
<evidence type="ECO:0000313" key="3">
    <source>
        <dbReference type="Proteomes" id="UP000719412"/>
    </source>
</evidence>
<reference evidence="2" key="1">
    <citation type="journal article" date="2020" name="J Insects Food Feed">
        <title>The yellow mealworm (Tenebrio molitor) genome: a resource for the emerging insects as food and feed industry.</title>
        <authorList>
            <person name="Eriksson T."/>
            <person name="Andere A."/>
            <person name="Kelstrup H."/>
            <person name="Emery V."/>
            <person name="Picard C."/>
        </authorList>
    </citation>
    <scope>NUCLEOTIDE SEQUENCE</scope>
    <source>
        <strain evidence="2">Stoneville</strain>
        <tissue evidence="2">Whole head</tissue>
    </source>
</reference>
<evidence type="ECO:0000256" key="1">
    <source>
        <dbReference type="SAM" id="MobiDB-lite"/>
    </source>
</evidence>
<dbReference type="AlphaFoldDB" id="A0A8J6LEH9"/>
<comment type="caution">
    <text evidence="2">The sequence shown here is derived from an EMBL/GenBank/DDBJ whole genome shotgun (WGS) entry which is preliminary data.</text>
</comment>
<dbReference type="Proteomes" id="UP000719412">
    <property type="component" value="Unassembled WGS sequence"/>
</dbReference>
<keyword evidence="3" id="KW-1185">Reference proteome</keyword>
<gene>
    <name evidence="2" type="ORF">GEV33_005929</name>
</gene>
<name>A0A8J6LEH9_TENMO</name>
<dbReference type="EMBL" id="JABDTM020020816">
    <property type="protein sequence ID" value="KAH0816862.1"/>
    <property type="molecule type" value="Genomic_DNA"/>
</dbReference>
<organism evidence="2 3">
    <name type="scientific">Tenebrio molitor</name>
    <name type="common">Yellow mealworm beetle</name>
    <dbReference type="NCBI Taxonomy" id="7067"/>
    <lineage>
        <taxon>Eukaryota</taxon>
        <taxon>Metazoa</taxon>
        <taxon>Ecdysozoa</taxon>
        <taxon>Arthropoda</taxon>
        <taxon>Hexapoda</taxon>
        <taxon>Insecta</taxon>
        <taxon>Pterygota</taxon>
        <taxon>Neoptera</taxon>
        <taxon>Endopterygota</taxon>
        <taxon>Coleoptera</taxon>
        <taxon>Polyphaga</taxon>
        <taxon>Cucujiformia</taxon>
        <taxon>Tenebrionidae</taxon>
        <taxon>Tenebrio</taxon>
    </lineage>
</organism>
<protein>
    <submittedName>
        <fullName evidence="2">Uncharacterized protein</fullName>
    </submittedName>
</protein>
<proteinExistence type="predicted"/>
<reference evidence="2" key="2">
    <citation type="submission" date="2021-08" db="EMBL/GenBank/DDBJ databases">
        <authorList>
            <person name="Eriksson T."/>
        </authorList>
    </citation>
    <scope>NUCLEOTIDE SEQUENCE</scope>
    <source>
        <strain evidence="2">Stoneville</strain>
        <tissue evidence="2">Whole head</tissue>
    </source>
</reference>